<dbReference type="Gene3D" id="3.40.50.720">
    <property type="entry name" value="NAD(P)-binding Rossmann-like Domain"/>
    <property type="match status" value="1"/>
</dbReference>
<reference evidence="2 3" key="1">
    <citation type="submission" date="2018-02" db="EMBL/GenBank/DDBJ databases">
        <title>8 Nocardia nova and 1 Nocardia cyriacigeorgica strain used for evolution to TMP-SMX.</title>
        <authorList>
            <person name="Mehta H."/>
            <person name="Weng J."/>
            <person name="Shamoo Y."/>
        </authorList>
    </citation>
    <scope>NUCLEOTIDE SEQUENCE [LARGE SCALE GENOMIC DNA]</scope>
    <source>
        <strain evidence="2 3">MDA3139</strain>
    </source>
</reference>
<gene>
    <name evidence="2" type="ORF">C5E45_03655</name>
</gene>
<dbReference type="InterPro" id="IPR013154">
    <property type="entry name" value="ADH-like_N"/>
</dbReference>
<evidence type="ECO:0000259" key="1">
    <source>
        <dbReference type="SMART" id="SM00829"/>
    </source>
</evidence>
<evidence type="ECO:0000313" key="2">
    <source>
        <dbReference type="EMBL" id="PPJ39281.1"/>
    </source>
</evidence>
<organism evidence="2 3">
    <name type="scientific">Nocardia nova</name>
    <dbReference type="NCBI Taxonomy" id="37330"/>
    <lineage>
        <taxon>Bacteria</taxon>
        <taxon>Bacillati</taxon>
        <taxon>Actinomycetota</taxon>
        <taxon>Actinomycetes</taxon>
        <taxon>Mycobacteriales</taxon>
        <taxon>Nocardiaceae</taxon>
        <taxon>Nocardia</taxon>
    </lineage>
</organism>
<dbReference type="Pfam" id="PF00107">
    <property type="entry name" value="ADH_zinc_N"/>
    <property type="match status" value="1"/>
</dbReference>
<evidence type="ECO:0000313" key="3">
    <source>
        <dbReference type="Proteomes" id="UP000239874"/>
    </source>
</evidence>
<name>A0A2S6AVM5_9NOCA</name>
<dbReference type="InterPro" id="IPR013149">
    <property type="entry name" value="ADH-like_C"/>
</dbReference>
<dbReference type="SUPFAM" id="SSF50129">
    <property type="entry name" value="GroES-like"/>
    <property type="match status" value="1"/>
</dbReference>
<accession>A0A2S6AVM5</accession>
<comment type="caution">
    <text evidence="2">The sequence shown here is derived from an EMBL/GenBank/DDBJ whole genome shotgun (WGS) entry which is preliminary data.</text>
</comment>
<dbReference type="SUPFAM" id="SSF51735">
    <property type="entry name" value="NAD(P)-binding Rossmann-fold domains"/>
    <property type="match status" value="1"/>
</dbReference>
<dbReference type="SMART" id="SM00829">
    <property type="entry name" value="PKS_ER"/>
    <property type="match status" value="1"/>
</dbReference>
<dbReference type="AlphaFoldDB" id="A0A2S6AVM5"/>
<dbReference type="Pfam" id="PF08240">
    <property type="entry name" value="ADH_N"/>
    <property type="match status" value="1"/>
</dbReference>
<dbReference type="InterPro" id="IPR036291">
    <property type="entry name" value="NAD(P)-bd_dom_sf"/>
</dbReference>
<dbReference type="InterPro" id="IPR011032">
    <property type="entry name" value="GroES-like_sf"/>
</dbReference>
<proteinExistence type="predicted"/>
<dbReference type="PANTHER" id="PTHR43677:SF4">
    <property type="entry name" value="QUINONE OXIDOREDUCTASE-LIKE PROTEIN 2"/>
    <property type="match status" value="1"/>
</dbReference>
<dbReference type="PANTHER" id="PTHR43677">
    <property type="entry name" value="SHORT-CHAIN DEHYDROGENASE/REDUCTASE"/>
    <property type="match status" value="1"/>
</dbReference>
<protein>
    <submittedName>
        <fullName evidence="2">NADPH:quinone oxidoreductase</fullName>
    </submittedName>
</protein>
<dbReference type="InterPro" id="IPR051397">
    <property type="entry name" value="Zn-ADH-like_protein"/>
</dbReference>
<dbReference type="RefSeq" id="WP_104379699.1">
    <property type="nucleotide sequence ID" value="NZ_PSZC01000002.1"/>
</dbReference>
<dbReference type="CDD" id="cd08241">
    <property type="entry name" value="QOR1"/>
    <property type="match status" value="1"/>
</dbReference>
<dbReference type="Gene3D" id="3.90.180.10">
    <property type="entry name" value="Medium-chain alcohol dehydrogenases, catalytic domain"/>
    <property type="match status" value="1"/>
</dbReference>
<dbReference type="InterPro" id="IPR020843">
    <property type="entry name" value="ER"/>
</dbReference>
<dbReference type="GO" id="GO:0016491">
    <property type="term" value="F:oxidoreductase activity"/>
    <property type="evidence" value="ECO:0007669"/>
    <property type="project" value="InterPro"/>
</dbReference>
<feature type="domain" description="Enoyl reductase (ER)" evidence="1">
    <location>
        <begin position="10"/>
        <end position="321"/>
    </location>
</feature>
<dbReference type="EMBL" id="PSZC01000002">
    <property type="protein sequence ID" value="PPJ39281.1"/>
    <property type="molecule type" value="Genomic_DNA"/>
</dbReference>
<sequence length="335" mass="35222">MKAARIEAYGPIDNLRVEDVPDPVAGPGEVVVDIAAAAVNYPDLLIMSGDYQVQWPLPLTLGSEFAGTVRTVGAGVTGFDPGDRVAGVAANGAFAERIAVPAAALWSVPERVDPAEAAAFRVTYLTAYHALRSVAQVRPGDQVVVLGAAGGVGLAAVEIAALLGARVIAAVSSLEKAEVCRARGAAETIDYRSEKLKDRIKELTGTGADVVIDPVGGAHSEQALRATAWGARFVCLGFASSEIPSIPLNLVLLKGVVVCGMEIRTFGEKRPDDARRDEEELIEHFRAGRLRPHIGARYDLENVAEALLAVRERRAIGKLVLLVGDRSGPSVPATP</sequence>
<dbReference type="Proteomes" id="UP000239874">
    <property type="component" value="Unassembled WGS sequence"/>
</dbReference>